<keyword evidence="4 8" id="KW-0378">Hydrolase</keyword>
<sequence>MAIDDFSGKRCNMQTSFPPWNYLLTLDGKRLSAVLVPLFRSEKGYKVLFLERPYFMKRHGGEMCFPGGERDDFDRGPLETALRETEEEIGLEREYIEPIYLMEPQKAVTSGFAVYPVVGVISDETLMSRLKLSHEEVAGIAFMQLDSIPVIPEIYKIEHEGIQFETPRYDLPDGRIIWGVTAFILYRFITMLRKGEINLCL</sequence>
<keyword evidence="6" id="KW-0464">Manganese</keyword>
<protein>
    <submittedName>
        <fullName evidence="8">Putative Nudix hydrolase NudL</fullName>
        <ecNumber evidence="8">3.6.1.-</ecNumber>
    </submittedName>
</protein>
<dbReference type="GO" id="GO:0010945">
    <property type="term" value="F:coenzyme A diphosphatase activity"/>
    <property type="evidence" value="ECO:0007669"/>
    <property type="project" value="InterPro"/>
</dbReference>
<dbReference type="EC" id="3.6.1.-" evidence="8"/>
<evidence type="ECO:0000256" key="1">
    <source>
        <dbReference type="ARBA" id="ARBA00001936"/>
    </source>
</evidence>
<organism evidence="8">
    <name type="scientific">bioreactor metagenome</name>
    <dbReference type="NCBI Taxonomy" id="1076179"/>
    <lineage>
        <taxon>unclassified sequences</taxon>
        <taxon>metagenomes</taxon>
        <taxon>ecological metagenomes</taxon>
    </lineage>
</organism>
<feature type="domain" description="Nudix hydrolase" evidence="7">
    <location>
        <begin position="29"/>
        <end position="166"/>
    </location>
</feature>
<accession>A0A645DWP2</accession>
<keyword evidence="5" id="KW-0460">Magnesium</keyword>
<evidence type="ECO:0000256" key="2">
    <source>
        <dbReference type="ARBA" id="ARBA00001946"/>
    </source>
</evidence>
<dbReference type="PANTHER" id="PTHR12992">
    <property type="entry name" value="NUDIX HYDROLASE"/>
    <property type="match status" value="1"/>
</dbReference>
<evidence type="ECO:0000256" key="6">
    <source>
        <dbReference type="ARBA" id="ARBA00023211"/>
    </source>
</evidence>
<evidence type="ECO:0000256" key="4">
    <source>
        <dbReference type="ARBA" id="ARBA00022801"/>
    </source>
</evidence>
<comment type="cofactor">
    <cofactor evidence="2">
        <name>Mg(2+)</name>
        <dbReference type="ChEBI" id="CHEBI:18420"/>
    </cofactor>
</comment>
<dbReference type="InterPro" id="IPR000086">
    <property type="entry name" value="NUDIX_hydrolase_dom"/>
</dbReference>
<dbReference type="Gene3D" id="3.90.79.10">
    <property type="entry name" value="Nucleoside Triphosphate Pyrophosphohydrolase"/>
    <property type="match status" value="1"/>
</dbReference>
<evidence type="ECO:0000313" key="8">
    <source>
        <dbReference type="EMBL" id="MPM93756.1"/>
    </source>
</evidence>
<comment type="caution">
    <text evidence="8">The sequence shown here is derived from an EMBL/GenBank/DDBJ whole genome shotgun (WGS) entry which is preliminary data.</text>
</comment>
<dbReference type="InterPro" id="IPR015797">
    <property type="entry name" value="NUDIX_hydrolase-like_dom_sf"/>
</dbReference>
<comment type="cofactor">
    <cofactor evidence="1">
        <name>Mn(2+)</name>
        <dbReference type="ChEBI" id="CHEBI:29035"/>
    </cofactor>
</comment>
<keyword evidence="3" id="KW-0479">Metal-binding</keyword>
<dbReference type="CDD" id="cd03426">
    <property type="entry name" value="NUDIX_CoAse_Nudt7"/>
    <property type="match status" value="1"/>
</dbReference>
<evidence type="ECO:0000256" key="3">
    <source>
        <dbReference type="ARBA" id="ARBA00022723"/>
    </source>
</evidence>
<dbReference type="AlphaFoldDB" id="A0A645DWP2"/>
<dbReference type="Pfam" id="PF00293">
    <property type="entry name" value="NUDIX"/>
    <property type="match status" value="1"/>
</dbReference>
<reference evidence="8" key="1">
    <citation type="submission" date="2019-08" db="EMBL/GenBank/DDBJ databases">
        <authorList>
            <person name="Kucharzyk K."/>
            <person name="Murdoch R.W."/>
            <person name="Higgins S."/>
            <person name="Loffler F."/>
        </authorList>
    </citation>
    <scope>NUCLEOTIDE SEQUENCE</scope>
</reference>
<dbReference type="GO" id="GO:0046872">
    <property type="term" value="F:metal ion binding"/>
    <property type="evidence" value="ECO:0007669"/>
    <property type="project" value="UniProtKB-KW"/>
</dbReference>
<dbReference type="EMBL" id="VSSQ01040491">
    <property type="protein sequence ID" value="MPM93756.1"/>
    <property type="molecule type" value="Genomic_DNA"/>
</dbReference>
<dbReference type="InterPro" id="IPR045121">
    <property type="entry name" value="CoAse"/>
</dbReference>
<dbReference type="PROSITE" id="PS51462">
    <property type="entry name" value="NUDIX"/>
    <property type="match status" value="1"/>
</dbReference>
<evidence type="ECO:0000259" key="7">
    <source>
        <dbReference type="PROSITE" id="PS51462"/>
    </source>
</evidence>
<evidence type="ECO:0000256" key="5">
    <source>
        <dbReference type="ARBA" id="ARBA00022842"/>
    </source>
</evidence>
<dbReference type="SUPFAM" id="SSF55811">
    <property type="entry name" value="Nudix"/>
    <property type="match status" value="1"/>
</dbReference>
<name>A0A645DWP2_9ZZZZ</name>
<gene>
    <name evidence="8" type="primary">nudL_23</name>
    <name evidence="8" type="ORF">SDC9_140898</name>
</gene>
<dbReference type="PANTHER" id="PTHR12992:SF11">
    <property type="entry name" value="MITOCHONDRIAL COENZYME A DIPHOSPHATASE NUDT8"/>
    <property type="match status" value="1"/>
</dbReference>
<proteinExistence type="predicted"/>